<dbReference type="AlphaFoldDB" id="A0AAD6V957"/>
<feature type="compositionally biased region" description="Low complexity" evidence="1">
    <location>
        <begin position="52"/>
        <end position="73"/>
    </location>
</feature>
<evidence type="ECO:0000313" key="3">
    <source>
        <dbReference type="EMBL" id="KAJ7202916.1"/>
    </source>
</evidence>
<evidence type="ECO:0000259" key="2">
    <source>
        <dbReference type="Pfam" id="PF20209"/>
    </source>
</evidence>
<protein>
    <recommendedName>
        <fullName evidence="2">DUF6570 domain-containing protein</fullName>
    </recommendedName>
</protein>
<feature type="compositionally biased region" description="Pro residues" evidence="1">
    <location>
        <begin position="37"/>
        <end position="47"/>
    </location>
</feature>
<reference evidence="3" key="1">
    <citation type="submission" date="2023-03" db="EMBL/GenBank/DDBJ databases">
        <title>Massive genome expansion in bonnet fungi (Mycena s.s.) driven by repeated elements and novel gene families across ecological guilds.</title>
        <authorList>
            <consortium name="Lawrence Berkeley National Laboratory"/>
            <person name="Harder C.B."/>
            <person name="Miyauchi S."/>
            <person name="Viragh M."/>
            <person name="Kuo A."/>
            <person name="Thoen E."/>
            <person name="Andreopoulos B."/>
            <person name="Lu D."/>
            <person name="Skrede I."/>
            <person name="Drula E."/>
            <person name="Henrissat B."/>
            <person name="Morin E."/>
            <person name="Kohler A."/>
            <person name="Barry K."/>
            <person name="LaButti K."/>
            <person name="Morin E."/>
            <person name="Salamov A."/>
            <person name="Lipzen A."/>
            <person name="Mereny Z."/>
            <person name="Hegedus B."/>
            <person name="Baldrian P."/>
            <person name="Stursova M."/>
            <person name="Weitz H."/>
            <person name="Taylor A."/>
            <person name="Grigoriev I.V."/>
            <person name="Nagy L.G."/>
            <person name="Martin F."/>
            <person name="Kauserud H."/>
        </authorList>
    </citation>
    <scope>NUCLEOTIDE SEQUENCE</scope>
    <source>
        <strain evidence="3">9144</strain>
    </source>
</reference>
<feature type="non-terminal residue" evidence="3">
    <location>
        <position position="503"/>
    </location>
</feature>
<sequence length="503" mass="56482">MGLPLNELLRHAHHLPHNPPLHGESSDDEDVSMQSPPASPTPGPINPPGQILNMLPLPANNPPLQELPTNNGPNPVPQPQVNARQARDPHPRDPNKLWCSTGSHYVNIALFGTYRTCQSCRDYQRNRRAQNQVNPAAAAQIELQAQVPEAAHVAAPRAPTVPLHFNLDHTLDSSAVTPDERALLEHVRNKLMEIRLEACNSCHEKWFDLGVQNDKCRKCSNAKTTTKFCAANGMDPGAIPVHLPQLTQMEEILISPVHALTQVWQIHGGQYAYRGHICNFPRDTGVFHQKVPLLPEECEIIVFRRSGTTHGQEACEDFRVRKAALRDWLQYLEANHPTFRSRRVEIDWARLNSLQENENVQNRLRSVAVENLQPDHEEGPPEAGAPPANDNSLFSGGFAPNIQPRMTEFEQIQAVAAGPEVILTMPMVRGTPINEGSDQQIAIDAFPTLFPTGKADFKAIRGQKVTIEEWAAHLMRFNDGRFARHPRFRYWALNTIFRKRARE</sequence>
<comment type="caution">
    <text evidence="3">The sequence shown here is derived from an EMBL/GenBank/DDBJ whole genome shotgun (WGS) entry which is preliminary data.</text>
</comment>
<feature type="domain" description="DUF6570" evidence="2">
    <location>
        <begin position="225"/>
        <end position="352"/>
    </location>
</feature>
<dbReference type="EMBL" id="JARJCW010000053">
    <property type="protein sequence ID" value="KAJ7202916.1"/>
    <property type="molecule type" value="Genomic_DNA"/>
</dbReference>
<dbReference type="Proteomes" id="UP001219525">
    <property type="component" value="Unassembled WGS sequence"/>
</dbReference>
<feature type="region of interest" description="Disordered" evidence="1">
    <location>
        <begin position="13"/>
        <end position="94"/>
    </location>
</feature>
<feature type="region of interest" description="Disordered" evidence="1">
    <location>
        <begin position="374"/>
        <end position="397"/>
    </location>
</feature>
<feature type="compositionally biased region" description="Basic and acidic residues" evidence="1">
    <location>
        <begin position="85"/>
        <end position="94"/>
    </location>
</feature>
<dbReference type="Pfam" id="PF20209">
    <property type="entry name" value="DUF6570"/>
    <property type="match status" value="1"/>
</dbReference>
<accession>A0AAD6V957</accession>
<proteinExistence type="predicted"/>
<keyword evidence="4" id="KW-1185">Reference proteome</keyword>
<name>A0AAD6V957_9AGAR</name>
<organism evidence="3 4">
    <name type="scientific">Mycena pura</name>
    <dbReference type="NCBI Taxonomy" id="153505"/>
    <lineage>
        <taxon>Eukaryota</taxon>
        <taxon>Fungi</taxon>
        <taxon>Dikarya</taxon>
        <taxon>Basidiomycota</taxon>
        <taxon>Agaricomycotina</taxon>
        <taxon>Agaricomycetes</taxon>
        <taxon>Agaricomycetidae</taxon>
        <taxon>Agaricales</taxon>
        <taxon>Marasmiineae</taxon>
        <taxon>Mycenaceae</taxon>
        <taxon>Mycena</taxon>
    </lineage>
</organism>
<gene>
    <name evidence="3" type="ORF">GGX14DRAFT_523800</name>
</gene>
<evidence type="ECO:0000313" key="4">
    <source>
        <dbReference type="Proteomes" id="UP001219525"/>
    </source>
</evidence>
<dbReference type="InterPro" id="IPR046700">
    <property type="entry name" value="DUF6570"/>
</dbReference>
<evidence type="ECO:0000256" key="1">
    <source>
        <dbReference type="SAM" id="MobiDB-lite"/>
    </source>
</evidence>